<dbReference type="FunFam" id="3.30.200.20:FF:000307">
    <property type="entry name" value="pollen receptor-like kinase 1"/>
    <property type="match status" value="1"/>
</dbReference>
<keyword evidence="9" id="KW-1185">Reference proteome</keyword>
<evidence type="ECO:0000256" key="1">
    <source>
        <dbReference type="ARBA" id="ARBA00004370"/>
    </source>
</evidence>
<dbReference type="Pfam" id="PF08263">
    <property type="entry name" value="LRRNT_2"/>
    <property type="match status" value="1"/>
</dbReference>
<dbReference type="InterPro" id="IPR000719">
    <property type="entry name" value="Prot_kinase_dom"/>
</dbReference>
<evidence type="ECO:0000259" key="7">
    <source>
        <dbReference type="PROSITE" id="PS50011"/>
    </source>
</evidence>
<dbReference type="SUPFAM" id="SSF56112">
    <property type="entry name" value="Protein kinase-like (PK-like)"/>
    <property type="match status" value="1"/>
</dbReference>
<dbReference type="SUPFAM" id="SSF52058">
    <property type="entry name" value="L domain-like"/>
    <property type="match status" value="1"/>
</dbReference>
<feature type="domain" description="Protein kinase" evidence="7">
    <location>
        <begin position="354"/>
        <end position="636"/>
    </location>
</feature>
<keyword evidence="6" id="KW-0472">Membrane</keyword>
<keyword evidence="6" id="KW-0812">Transmembrane</keyword>
<dbReference type="InterPro" id="IPR011009">
    <property type="entry name" value="Kinase-like_dom_sf"/>
</dbReference>
<keyword evidence="6" id="KW-1133">Transmembrane helix</keyword>
<keyword evidence="5" id="KW-0067">ATP-binding</keyword>
<dbReference type="Gene3D" id="1.10.510.10">
    <property type="entry name" value="Transferase(Phosphotransferase) domain 1"/>
    <property type="match status" value="1"/>
</dbReference>
<dbReference type="AlphaFoldDB" id="A0A9Q1MDC0"/>
<organism evidence="8 9">
    <name type="scientific">Anisodus acutangulus</name>
    <dbReference type="NCBI Taxonomy" id="402998"/>
    <lineage>
        <taxon>Eukaryota</taxon>
        <taxon>Viridiplantae</taxon>
        <taxon>Streptophyta</taxon>
        <taxon>Embryophyta</taxon>
        <taxon>Tracheophyta</taxon>
        <taxon>Spermatophyta</taxon>
        <taxon>Magnoliopsida</taxon>
        <taxon>eudicotyledons</taxon>
        <taxon>Gunneridae</taxon>
        <taxon>Pentapetalae</taxon>
        <taxon>asterids</taxon>
        <taxon>lamiids</taxon>
        <taxon>Solanales</taxon>
        <taxon>Solanaceae</taxon>
        <taxon>Solanoideae</taxon>
        <taxon>Hyoscyameae</taxon>
        <taxon>Anisodus</taxon>
    </lineage>
</organism>
<dbReference type="Gene3D" id="3.80.10.10">
    <property type="entry name" value="Ribonuclease Inhibitor"/>
    <property type="match status" value="1"/>
</dbReference>
<proteinExistence type="predicted"/>
<dbReference type="CDD" id="cd14066">
    <property type="entry name" value="STKc_IRAK"/>
    <property type="match status" value="1"/>
</dbReference>
<gene>
    <name evidence="8" type="ORF">K7X08_024713</name>
</gene>
<feature type="transmembrane region" description="Helical" evidence="6">
    <location>
        <begin position="271"/>
        <end position="296"/>
    </location>
</feature>
<dbReference type="EMBL" id="JAJAGQ010000009">
    <property type="protein sequence ID" value="KAJ8554035.1"/>
    <property type="molecule type" value="Genomic_DNA"/>
</dbReference>
<dbReference type="GO" id="GO:0005524">
    <property type="term" value="F:ATP binding"/>
    <property type="evidence" value="ECO:0007669"/>
    <property type="project" value="UniProtKB-KW"/>
</dbReference>
<protein>
    <recommendedName>
        <fullName evidence="7">Protein kinase domain-containing protein</fullName>
    </recommendedName>
</protein>
<keyword evidence="3" id="KW-0677">Repeat</keyword>
<accession>A0A9Q1MDC0</accession>
<dbReference type="InterPro" id="IPR001245">
    <property type="entry name" value="Ser-Thr/Tyr_kinase_cat_dom"/>
</dbReference>
<dbReference type="InterPro" id="IPR013210">
    <property type="entry name" value="LRR_N_plant-typ"/>
</dbReference>
<keyword evidence="2" id="KW-0433">Leucine-rich repeat</keyword>
<evidence type="ECO:0000256" key="5">
    <source>
        <dbReference type="ARBA" id="ARBA00022840"/>
    </source>
</evidence>
<dbReference type="Pfam" id="PF07714">
    <property type="entry name" value="PK_Tyr_Ser-Thr"/>
    <property type="match status" value="1"/>
</dbReference>
<evidence type="ECO:0000256" key="3">
    <source>
        <dbReference type="ARBA" id="ARBA00022737"/>
    </source>
</evidence>
<dbReference type="PANTHER" id="PTHR48007">
    <property type="entry name" value="LEUCINE-RICH REPEAT RECEPTOR-LIKE PROTEIN KINASE PXC1"/>
    <property type="match status" value="1"/>
</dbReference>
<dbReference type="PANTHER" id="PTHR48007:SF40">
    <property type="entry name" value="SERINE-THREONINE_TYROSINE-PROTEIN KINASE CATALYTIC DOMAIN-CONTAINING PROTEIN"/>
    <property type="match status" value="1"/>
</dbReference>
<evidence type="ECO:0000256" key="2">
    <source>
        <dbReference type="ARBA" id="ARBA00022614"/>
    </source>
</evidence>
<dbReference type="OrthoDB" id="772719at2759"/>
<dbReference type="GO" id="GO:0004672">
    <property type="term" value="F:protein kinase activity"/>
    <property type="evidence" value="ECO:0007669"/>
    <property type="project" value="InterPro"/>
</dbReference>
<dbReference type="PROSITE" id="PS50011">
    <property type="entry name" value="PROTEIN_KINASE_DOM"/>
    <property type="match status" value="1"/>
</dbReference>
<dbReference type="InterPro" id="IPR032675">
    <property type="entry name" value="LRR_dom_sf"/>
</dbReference>
<dbReference type="InterPro" id="IPR046959">
    <property type="entry name" value="PRK1-6/SRF4-like"/>
</dbReference>
<sequence length="653" mass="73713">MFNFTSPTTTGKFSCYHYLSIVLKVKVATTIMKRLATLTSRTTILFFALLLVAVESAHEINEFYPNERDSLLQLRDSVNSSVFNLHSHWTGPPCYYNQSKWAGISCSDGHVTELVLEGIVLTGSLPPTFLIHITYLTKISFRNNSLYGPVPNLTGLIYLQFVFLSDNRFSGSIPFGYIELKKLTELELQGNDLEGSIPPFDQQTLIAFNVSSNKLEGPIPETPVLQRFSKSSYGNNANLCGGVLGIPCSIPPSNPPKVPGDQKKKNGLKTWSIALIAAAAAVLVLLSIMSILLCYFRRSKRKETQGEDKQGNISIENVKKRSYWSESTEDPERTLDLEFFDKDISVFDMDDLLRASAEVLGKGKLSTTYRAILESGSVVAVKRLKEMNSLSKKEFTHQMQLLGKLRHENLVEMISFYYSKEEKLIVYEYVPQGDLFELLHENRGAGRLPLNWKARISIIKDVAKGLNFLYQSLPSHKVPHGNIRSKNVLILQDPHNKNYHSKLTDYGFLPLLPSKESSRKLAVGKSPEFCQGKKLTRKTDIYCFGVLLLEVITGKVPVELFSPENGTNIVDDDLSEWVRTVVNNDWSTDILDIEILAQKEGYNEMLKLTELALQCTDEVPEKRPKMSEVFRRIEEIEVEQKRLVNDVEDDSVS</sequence>
<evidence type="ECO:0000313" key="8">
    <source>
        <dbReference type="EMBL" id="KAJ8554035.1"/>
    </source>
</evidence>
<comment type="caution">
    <text evidence="8">The sequence shown here is derived from an EMBL/GenBank/DDBJ whole genome shotgun (WGS) entry which is preliminary data.</text>
</comment>
<keyword evidence="4" id="KW-0547">Nucleotide-binding</keyword>
<name>A0A9Q1MDC0_9SOLA</name>
<evidence type="ECO:0000256" key="6">
    <source>
        <dbReference type="SAM" id="Phobius"/>
    </source>
</evidence>
<dbReference type="Gene3D" id="3.30.200.20">
    <property type="entry name" value="Phosphorylase Kinase, domain 1"/>
    <property type="match status" value="1"/>
</dbReference>
<dbReference type="Proteomes" id="UP001152561">
    <property type="component" value="Unassembled WGS sequence"/>
</dbReference>
<evidence type="ECO:0000313" key="9">
    <source>
        <dbReference type="Proteomes" id="UP001152561"/>
    </source>
</evidence>
<comment type="subcellular location">
    <subcellularLocation>
        <location evidence="1">Membrane</location>
    </subcellularLocation>
</comment>
<evidence type="ECO:0000256" key="4">
    <source>
        <dbReference type="ARBA" id="ARBA00022741"/>
    </source>
</evidence>
<dbReference type="GO" id="GO:0016020">
    <property type="term" value="C:membrane"/>
    <property type="evidence" value="ECO:0007669"/>
    <property type="project" value="UniProtKB-SubCell"/>
</dbReference>
<reference evidence="9" key="1">
    <citation type="journal article" date="2023" name="Proc. Natl. Acad. Sci. U.S.A.">
        <title>Genomic and structural basis for evolution of tropane alkaloid biosynthesis.</title>
        <authorList>
            <person name="Wanga Y.-J."/>
            <person name="Taina T."/>
            <person name="Yua J.-Y."/>
            <person name="Lia J."/>
            <person name="Xua B."/>
            <person name="Chenc J."/>
            <person name="D'Auriad J.C."/>
            <person name="Huanga J.-P."/>
            <person name="Huanga S.-X."/>
        </authorList>
    </citation>
    <scope>NUCLEOTIDE SEQUENCE [LARGE SCALE GENOMIC DNA]</scope>
    <source>
        <strain evidence="9">cv. KIB-2019</strain>
    </source>
</reference>